<dbReference type="EMBL" id="JACDZE010000001">
    <property type="protein sequence ID" value="MBA5628218.1"/>
    <property type="molecule type" value="Genomic_DNA"/>
</dbReference>
<comment type="similarity">
    <text evidence="1">Belongs to the type-I restriction system S methylase family.</text>
</comment>
<keyword evidence="6" id="KW-0255">Endonuclease</keyword>
<feature type="domain" description="Type I restriction modification DNA specificity" evidence="5">
    <location>
        <begin position="51"/>
        <end position="224"/>
    </location>
</feature>
<evidence type="ECO:0000256" key="4">
    <source>
        <dbReference type="SAM" id="Coils"/>
    </source>
</evidence>
<dbReference type="GO" id="GO:0004519">
    <property type="term" value="F:endonuclease activity"/>
    <property type="evidence" value="ECO:0007669"/>
    <property type="project" value="UniProtKB-KW"/>
</dbReference>
<evidence type="ECO:0000313" key="6">
    <source>
        <dbReference type="EMBL" id="MBA5628218.1"/>
    </source>
</evidence>
<sequence length="247" mass="27994">MLVPLPPLAEQEAIAAALSDADAWVESLEQLIAKKRLIKQGAMQTLLTPKDDWEVKKLGEVASYRRGSFPQPYGLDKWYDDTNGMPFIQVFDVAKNRKLKIDTKRKVSELAQPMSVFVPKGTIVLTIQGSIGRIALTQYDAYCDRTLLIFEKIDSSLYKFYFLLAVEQIFEIEKEKAPGGTIKTITKEALSDFKITYPKSLSEQERIARILSDMDAELEALEQQLAKARQIKQGMMQELLTGRTRLV</sequence>
<keyword evidence="4" id="KW-0175">Coiled coil</keyword>
<dbReference type="SUPFAM" id="SSF116734">
    <property type="entry name" value="DNA methylase specificity domain"/>
    <property type="match status" value="2"/>
</dbReference>
<dbReference type="PANTHER" id="PTHR30408">
    <property type="entry name" value="TYPE-1 RESTRICTION ENZYME ECOKI SPECIFICITY PROTEIN"/>
    <property type="match status" value="1"/>
</dbReference>
<keyword evidence="6" id="KW-0378">Hydrolase</keyword>
<proteinExistence type="inferred from homology"/>
<feature type="coiled-coil region" evidence="4">
    <location>
        <begin position="204"/>
        <end position="238"/>
    </location>
</feature>
<dbReference type="Gene3D" id="3.90.220.20">
    <property type="entry name" value="DNA methylase specificity domains"/>
    <property type="match status" value="2"/>
</dbReference>
<dbReference type="InterPro" id="IPR052021">
    <property type="entry name" value="Type-I_RS_S_subunit"/>
</dbReference>
<dbReference type="AlphaFoldDB" id="A0A838ZG25"/>
<dbReference type="PANTHER" id="PTHR30408:SF12">
    <property type="entry name" value="TYPE I RESTRICTION ENZYME MJAVIII SPECIFICITY SUBUNIT"/>
    <property type="match status" value="1"/>
</dbReference>
<keyword evidence="6" id="KW-0540">Nuclease</keyword>
<evidence type="ECO:0000256" key="2">
    <source>
        <dbReference type="ARBA" id="ARBA00022747"/>
    </source>
</evidence>
<evidence type="ECO:0000256" key="3">
    <source>
        <dbReference type="ARBA" id="ARBA00023125"/>
    </source>
</evidence>
<dbReference type="Pfam" id="PF01420">
    <property type="entry name" value="Methylase_S"/>
    <property type="match status" value="1"/>
</dbReference>
<comment type="caution">
    <text evidence="6">The sequence shown here is derived from an EMBL/GenBank/DDBJ whole genome shotgun (WGS) entry which is preliminary data.</text>
</comment>
<dbReference type="GO" id="GO:0009307">
    <property type="term" value="P:DNA restriction-modification system"/>
    <property type="evidence" value="ECO:0007669"/>
    <property type="project" value="UniProtKB-KW"/>
</dbReference>
<evidence type="ECO:0000259" key="5">
    <source>
        <dbReference type="Pfam" id="PF01420"/>
    </source>
</evidence>
<keyword evidence="7" id="KW-1185">Reference proteome</keyword>
<keyword evidence="3" id="KW-0238">DNA-binding</keyword>
<organism evidence="6 7">
    <name type="scientific">Moheibacter lacus</name>
    <dbReference type="NCBI Taxonomy" id="2745851"/>
    <lineage>
        <taxon>Bacteria</taxon>
        <taxon>Pseudomonadati</taxon>
        <taxon>Bacteroidota</taxon>
        <taxon>Flavobacteriia</taxon>
        <taxon>Flavobacteriales</taxon>
        <taxon>Weeksellaceae</taxon>
        <taxon>Moheibacter</taxon>
    </lineage>
</organism>
<dbReference type="InterPro" id="IPR044946">
    <property type="entry name" value="Restrct_endonuc_typeI_TRD_sf"/>
</dbReference>
<dbReference type="Gene3D" id="1.10.287.1120">
    <property type="entry name" value="Bipartite methylase S protein"/>
    <property type="match status" value="1"/>
</dbReference>
<gene>
    <name evidence="6" type="ORF">HU137_00370</name>
</gene>
<dbReference type="InterPro" id="IPR000055">
    <property type="entry name" value="Restrct_endonuc_typeI_TRD"/>
</dbReference>
<dbReference type="GO" id="GO:0003677">
    <property type="term" value="F:DNA binding"/>
    <property type="evidence" value="ECO:0007669"/>
    <property type="project" value="UniProtKB-KW"/>
</dbReference>
<protein>
    <submittedName>
        <fullName evidence="6">Restriction endonuclease subunit S</fullName>
    </submittedName>
</protein>
<reference evidence="6 7" key="1">
    <citation type="submission" date="2020-07" db="EMBL/GenBank/DDBJ databases">
        <title>Moheibacter lacus sp. nov., a member of the family Flavobacteriaceae isolated from freshwater lake sediment.</title>
        <authorList>
            <person name="Liu Y."/>
        </authorList>
    </citation>
    <scope>NUCLEOTIDE SEQUENCE [LARGE SCALE GENOMIC DNA]</scope>
    <source>
        <strain evidence="6 7">BDHS18</strain>
    </source>
</reference>
<evidence type="ECO:0000313" key="7">
    <source>
        <dbReference type="Proteomes" id="UP000552241"/>
    </source>
</evidence>
<dbReference type="Proteomes" id="UP000552241">
    <property type="component" value="Unassembled WGS sequence"/>
</dbReference>
<name>A0A838ZG25_9FLAO</name>
<evidence type="ECO:0000256" key="1">
    <source>
        <dbReference type="ARBA" id="ARBA00010923"/>
    </source>
</evidence>
<accession>A0A838ZG25</accession>
<keyword evidence="2" id="KW-0680">Restriction system</keyword>